<dbReference type="EMBL" id="JAQQAL010000021">
    <property type="protein sequence ID" value="MDC7226970.1"/>
    <property type="molecule type" value="Genomic_DNA"/>
</dbReference>
<dbReference type="InterPro" id="IPR050261">
    <property type="entry name" value="FrsA_esterase"/>
</dbReference>
<dbReference type="SUPFAM" id="SSF53474">
    <property type="entry name" value="alpha/beta-Hydrolases"/>
    <property type="match status" value="1"/>
</dbReference>
<protein>
    <submittedName>
        <fullName evidence="3">Dienelactone hydrolase family protein</fullName>
    </submittedName>
</protein>
<accession>A0AAJ1MMV1</accession>
<proteinExistence type="predicted"/>
<evidence type="ECO:0000313" key="4">
    <source>
        <dbReference type="Proteomes" id="UP001221217"/>
    </source>
</evidence>
<feature type="signal peptide" evidence="1">
    <location>
        <begin position="1"/>
        <end position="21"/>
    </location>
</feature>
<evidence type="ECO:0000256" key="1">
    <source>
        <dbReference type="SAM" id="SignalP"/>
    </source>
</evidence>
<feature type="chain" id="PRO_5042568792" evidence="1">
    <location>
        <begin position="22"/>
        <end position="255"/>
    </location>
</feature>
<evidence type="ECO:0000259" key="2">
    <source>
        <dbReference type="Pfam" id="PF01738"/>
    </source>
</evidence>
<keyword evidence="3" id="KW-0378">Hydrolase</keyword>
<sequence length="255" mass="28004">MKYFLIILMLISIVPLSSAFAVDSIISEEIEYIVDGQSFKGLLTYDSSIQGKRPGILVVHEWQGINDYAKKRAMDLAKEGYVAFALDMYGDGKEVPRSDAASISRRVGSDFDLISKRFNAALDIIKGHKYTDDNNIAAIGYCFGGGIVLNMARMGTDINGVVGFHSSLNTGLTAKSGDINTKILAIQGDMDPVAPLEKQTAFENEMKASGADYTYIIYDNVKAHNFTNPAGSSYYEKEAEMAWDSMLGFFDSIFN</sequence>
<gene>
    <name evidence="3" type="ORF">PQJ61_09425</name>
</gene>
<evidence type="ECO:0000313" key="3">
    <source>
        <dbReference type="EMBL" id="MDC7226970.1"/>
    </source>
</evidence>
<reference evidence="3 4" key="1">
    <citation type="submission" date="2022-12" db="EMBL/GenBank/DDBJ databases">
        <title>Metagenome assembled genome from gulf of manar.</title>
        <authorList>
            <person name="Kohli P."/>
            <person name="Pk S."/>
            <person name="Venkata Ramana C."/>
            <person name="Sasikala C."/>
        </authorList>
    </citation>
    <scope>NUCLEOTIDE SEQUENCE [LARGE SCALE GENOMIC DNA]</scope>
    <source>
        <strain evidence="3">JB008</strain>
    </source>
</reference>
<dbReference type="InterPro" id="IPR002925">
    <property type="entry name" value="Dienelactn_hydro"/>
</dbReference>
<dbReference type="AlphaFoldDB" id="A0AAJ1MMV1"/>
<dbReference type="Proteomes" id="UP001221217">
    <property type="component" value="Unassembled WGS sequence"/>
</dbReference>
<keyword evidence="1" id="KW-0732">Signal</keyword>
<dbReference type="InterPro" id="IPR029058">
    <property type="entry name" value="AB_hydrolase_fold"/>
</dbReference>
<name>A0AAJ1MMV1_9SPIO</name>
<dbReference type="Gene3D" id="3.40.50.1820">
    <property type="entry name" value="alpha/beta hydrolase"/>
    <property type="match status" value="1"/>
</dbReference>
<dbReference type="Pfam" id="PF01738">
    <property type="entry name" value="DLH"/>
    <property type="match status" value="1"/>
</dbReference>
<dbReference type="PANTHER" id="PTHR22946:SF0">
    <property type="entry name" value="DIENELACTONE HYDROLASE DOMAIN-CONTAINING PROTEIN"/>
    <property type="match status" value="1"/>
</dbReference>
<dbReference type="GO" id="GO:0016787">
    <property type="term" value="F:hydrolase activity"/>
    <property type="evidence" value="ECO:0007669"/>
    <property type="project" value="UniProtKB-KW"/>
</dbReference>
<feature type="domain" description="Dienelactone hydrolase" evidence="2">
    <location>
        <begin position="49"/>
        <end position="253"/>
    </location>
</feature>
<organism evidence="3 4">
    <name type="scientific">Candidatus Thalassospirochaeta sargassi</name>
    <dbReference type="NCBI Taxonomy" id="3119039"/>
    <lineage>
        <taxon>Bacteria</taxon>
        <taxon>Pseudomonadati</taxon>
        <taxon>Spirochaetota</taxon>
        <taxon>Spirochaetia</taxon>
        <taxon>Spirochaetales</taxon>
        <taxon>Spirochaetaceae</taxon>
        <taxon>Candidatus Thalassospirochaeta</taxon>
    </lineage>
</organism>
<comment type="caution">
    <text evidence="3">The sequence shown here is derived from an EMBL/GenBank/DDBJ whole genome shotgun (WGS) entry which is preliminary data.</text>
</comment>
<dbReference type="PANTHER" id="PTHR22946">
    <property type="entry name" value="DIENELACTONE HYDROLASE DOMAIN-CONTAINING PROTEIN-RELATED"/>
    <property type="match status" value="1"/>
</dbReference>